<sequence>MRIAIATPASRGSHKGNRVTALRWAGHLRALGHHVGLVDAWAGERCDLLVALHATKSHASVLRWREARPEAPLVVGMAGTDLYQDLPASPEARRSLALATRVTVLQARGVEALPPEIRPRARVIEQSAVAAPPTPAPDGVFRACLLAHVRAVKDAFVAAAAARRLPARSRLQVAHLGAALDPDAAPAARAEMAANPRYLWLGEHRRREALSILAGSQVLVITSRLEGGSNALSEAVAAGVPVLSTRIDGTVGLLGPDHPGYFPVGDPQALAGLLLRAEEDPAFLLQLRRSTARARPLVEPAREREAWRRLLAELFPG</sequence>
<keyword evidence="3" id="KW-1185">Reference proteome</keyword>
<dbReference type="RefSeq" id="WP_012633007.1">
    <property type="nucleotide sequence ID" value="NC_011891.1"/>
</dbReference>
<organism evidence="2 3">
    <name type="scientific">Anaeromyxobacter dehalogenans (strain ATCC BAA-258 / DSM 21875 / 2CP-1)</name>
    <dbReference type="NCBI Taxonomy" id="455488"/>
    <lineage>
        <taxon>Bacteria</taxon>
        <taxon>Pseudomonadati</taxon>
        <taxon>Myxococcota</taxon>
        <taxon>Myxococcia</taxon>
        <taxon>Myxococcales</taxon>
        <taxon>Cystobacterineae</taxon>
        <taxon>Anaeromyxobacteraceae</taxon>
        <taxon>Anaeromyxobacter</taxon>
    </lineage>
</organism>
<dbReference type="CAZy" id="GT4">
    <property type="family name" value="Glycosyltransferase Family 4"/>
</dbReference>
<dbReference type="KEGG" id="acp:A2cp1_1739"/>
<dbReference type="AlphaFoldDB" id="B8J6A0"/>
<dbReference type="Gene3D" id="3.40.50.2000">
    <property type="entry name" value="Glycogen Phosphorylase B"/>
    <property type="match status" value="1"/>
</dbReference>
<dbReference type="GO" id="GO:0016757">
    <property type="term" value="F:glycosyltransferase activity"/>
    <property type="evidence" value="ECO:0007669"/>
    <property type="project" value="InterPro"/>
</dbReference>
<dbReference type="Pfam" id="PF00534">
    <property type="entry name" value="Glycos_transf_1"/>
    <property type="match status" value="1"/>
</dbReference>
<accession>B8J6A0</accession>
<dbReference type="InterPro" id="IPR027627">
    <property type="entry name" value="Glycosyltransferase_put"/>
</dbReference>
<reference evidence="2" key="1">
    <citation type="submission" date="2009-01" db="EMBL/GenBank/DDBJ databases">
        <title>Complete sequence of Anaeromyxobacter dehalogenans 2CP-1.</title>
        <authorList>
            <consortium name="US DOE Joint Genome Institute"/>
            <person name="Lucas S."/>
            <person name="Copeland A."/>
            <person name="Lapidus A."/>
            <person name="Glavina del Rio T."/>
            <person name="Dalin E."/>
            <person name="Tice H."/>
            <person name="Bruce D."/>
            <person name="Goodwin L."/>
            <person name="Pitluck S."/>
            <person name="Saunders E."/>
            <person name="Brettin T."/>
            <person name="Detter J.C."/>
            <person name="Han C."/>
            <person name="Larimer F."/>
            <person name="Land M."/>
            <person name="Hauser L."/>
            <person name="Kyrpides N."/>
            <person name="Ovchinnikova G."/>
            <person name="Beliaev A.S."/>
            <person name="Richardson P."/>
        </authorList>
    </citation>
    <scope>NUCLEOTIDE SEQUENCE</scope>
    <source>
        <strain evidence="2">2CP-1</strain>
    </source>
</reference>
<evidence type="ECO:0000313" key="3">
    <source>
        <dbReference type="Proteomes" id="UP000007089"/>
    </source>
</evidence>
<dbReference type="HOGENOM" id="CLU_865465_0_0_7"/>
<name>B8J6A0_ANAD2</name>
<evidence type="ECO:0000259" key="1">
    <source>
        <dbReference type="Pfam" id="PF00534"/>
    </source>
</evidence>
<dbReference type="SUPFAM" id="SSF53756">
    <property type="entry name" value="UDP-Glycosyltransferase/glycogen phosphorylase"/>
    <property type="match status" value="1"/>
</dbReference>
<dbReference type="InterPro" id="IPR001296">
    <property type="entry name" value="Glyco_trans_1"/>
</dbReference>
<dbReference type="Proteomes" id="UP000007089">
    <property type="component" value="Chromosome"/>
</dbReference>
<dbReference type="NCBIfam" id="TIGR04348">
    <property type="entry name" value="selenoneine biosynthesis selenosugar synthase SenB"/>
    <property type="match status" value="1"/>
</dbReference>
<keyword evidence="2" id="KW-0808">Transferase</keyword>
<protein>
    <submittedName>
        <fullName evidence="2">Glycosyl transferase group 1</fullName>
    </submittedName>
</protein>
<gene>
    <name evidence="2" type="ordered locus">A2cp1_1739</name>
</gene>
<feature type="domain" description="Glycosyl transferase family 1" evidence="1">
    <location>
        <begin position="147"/>
        <end position="287"/>
    </location>
</feature>
<evidence type="ECO:0000313" key="2">
    <source>
        <dbReference type="EMBL" id="ACL65081.1"/>
    </source>
</evidence>
<proteinExistence type="predicted"/>
<dbReference type="EMBL" id="CP001359">
    <property type="protein sequence ID" value="ACL65081.1"/>
    <property type="molecule type" value="Genomic_DNA"/>
</dbReference>